<sequence>MVMRRSLSPQKTTQDDPSKVPYKPHPLLHISPPSLPMKMST</sequence>
<dbReference type="EMBL" id="VOFY01000005">
    <property type="protein sequence ID" value="KAA8592181.1"/>
    <property type="molecule type" value="Genomic_DNA"/>
</dbReference>
<organism evidence="2 3">
    <name type="scientific">Etheostoma spectabile</name>
    <name type="common">orangethroat darter</name>
    <dbReference type="NCBI Taxonomy" id="54343"/>
    <lineage>
        <taxon>Eukaryota</taxon>
        <taxon>Metazoa</taxon>
        <taxon>Chordata</taxon>
        <taxon>Craniata</taxon>
        <taxon>Vertebrata</taxon>
        <taxon>Euteleostomi</taxon>
        <taxon>Actinopterygii</taxon>
        <taxon>Neopterygii</taxon>
        <taxon>Teleostei</taxon>
        <taxon>Neoteleostei</taxon>
        <taxon>Acanthomorphata</taxon>
        <taxon>Eupercaria</taxon>
        <taxon>Perciformes</taxon>
        <taxon>Percoidei</taxon>
        <taxon>Percidae</taxon>
        <taxon>Etheostomatinae</taxon>
        <taxon>Etheostoma</taxon>
    </lineage>
</organism>
<comment type="caution">
    <text evidence="2">The sequence shown here is derived from an EMBL/GenBank/DDBJ whole genome shotgun (WGS) entry which is preliminary data.</text>
</comment>
<evidence type="ECO:0000313" key="2">
    <source>
        <dbReference type="EMBL" id="KAA8592181.1"/>
    </source>
</evidence>
<evidence type="ECO:0000256" key="1">
    <source>
        <dbReference type="SAM" id="MobiDB-lite"/>
    </source>
</evidence>
<dbReference type="Proteomes" id="UP000327493">
    <property type="component" value="Chromosome 5"/>
</dbReference>
<proteinExistence type="predicted"/>
<dbReference type="AlphaFoldDB" id="A0A5J5DFZ7"/>
<accession>A0A5J5DFZ7</accession>
<reference evidence="2 3" key="1">
    <citation type="submission" date="2019-08" db="EMBL/GenBank/DDBJ databases">
        <title>A chromosome-level genome assembly, high-density linkage maps, and genome scans reveal the genomic architecture of hybrid incompatibilities underlying speciation via character displacement in darters (Percidae: Etheostominae).</title>
        <authorList>
            <person name="Moran R.L."/>
            <person name="Catchen J.M."/>
            <person name="Fuller R.C."/>
        </authorList>
    </citation>
    <scope>NUCLEOTIDE SEQUENCE [LARGE SCALE GENOMIC DNA]</scope>
    <source>
        <strain evidence="2">EspeVRDwgs_2016</strain>
        <tissue evidence="2">Muscle</tissue>
    </source>
</reference>
<feature type="region of interest" description="Disordered" evidence="1">
    <location>
        <begin position="1"/>
        <end position="41"/>
    </location>
</feature>
<name>A0A5J5DFZ7_9PERO</name>
<gene>
    <name evidence="2" type="ORF">FQN60_017636</name>
</gene>
<evidence type="ECO:0000313" key="3">
    <source>
        <dbReference type="Proteomes" id="UP000327493"/>
    </source>
</evidence>
<protein>
    <submittedName>
        <fullName evidence="2">Uncharacterized protein</fullName>
    </submittedName>
</protein>
<keyword evidence="3" id="KW-1185">Reference proteome</keyword>